<name>A0ACB6V6A9_9ASCO</name>
<organism evidence="1 2">
    <name type="scientific">Geotrichum galactomycetum</name>
    <dbReference type="NCBI Taxonomy" id="27317"/>
    <lineage>
        <taxon>Eukaryota</taxon>
        <taxon>Fungi</taxon>
        <taxon>Dikarya</taxon>
        <taxon>Ascomycota</taxon>
        <taxon>Saccharomycotina</taxon>
        <taxon>Dipodascomycetes</taxon>
        <taxon>Dipodascales</taxon>
        <taxon>Dipodascaceae</taxon>
        <taxon>Geotrichum</taxon>
    </lineage>
</organism>
<protein>
    <submittedName>
        <fullName evidence="1">Uncharacterized protein</fullName>
    </submittedName>
</protein>
<proteinExistence type="predicted"/>
<comment type="caution">
    <text evidence="1">The sequence shown here is derived from an EMBL/GenBank/DDBJ whole genome shotgun (WGS) entry which is preliminary data.</text>
</comment>
<evidence type="ECO:0000313" key="2">
    <source>
        <dbReference type="Proteomes" id="UP000744676"/>
    </source>
</evidence>
<keyword evidence="2" id="KW-1185">Reference proteome</keyword>
<sequence>MAMARAEAENIYGTKLAEIKLNHTPGPGFGRDEGATVRKAYEGIVNEMGEEGKHHIQVSENIQRMVLQPFGKWTDVYRGEIDRSSDYLKTKLKVYEREGQEVQKVQRKYFNKCRLLDEAREAEEAERETKGTVVNGLDEDLEKASLKEKEEKERLAREEAEAKSKAEEEAKPSNSIYEDEDDEPIELAEVIYSTPQLRAVLKQMLTEIPQKEVKVPIMGTYSNVSTGSDIVSWLQDNVTSSNMAIAEQFGQDLIQNGFLRLVGQVGNKFANSSVFNYQWKKAAFQKARVEKPGAGAKENSFSPFVSEYISGTINNYLNNTNPYPDETPMQKLQREVRELDTKYRNAVIKLDDARCELEEGIFEHLSSMERCESNRLHAIKRVMLDFLACLSNVVPSIQASVDKYLLYQETVVPERDLLYFIESYKTGAYAPRVPVYDNYYSPAEGWTFGIDLELRCRGDGKRVPLIMSSILRHLDNEYPVLENDEVRLNIWTQDVPLKEVHALRKEINTGLPIPDKTLAKYPPSIVASVLKLYLRELPSSIVPSMFYDSIKLIYTDHGNDEDASLRIRQIQATFGQMRISNIAVLDVLTRHLSRLMEIANPGIEYRDKLAHELAPCVLRPRNQTAITLGDRHPQRLVRDLIEYRREIISDLKRHSSTGGSRSSSLRSVSGSSVRSQNSRTHGSSVSMTNPEDTALYRAPLQRGSLSAGVSSYSSKLDPASMKLRNSTSSITSPSSPLSSSSLSSSTTAASTAPQFRKPISLYDGPSLESVVPDMGMTDSASSTVSSSVSTSHVSLAREDGAVPTTLLTPTSPGGARHGEVLTRQPGEREVTALVDSDSDDEPAITHVQRTPNI</sequence>
<reference evidence="1 2" key="1">
    <citation type="journal article" date="2020" name="Front. Microbiol.">
        <title>Phenotypic and Genetic Characterization of the Cheese Ripening Yeast Geotrichum candidum.</title>
        <authorList>
            <person name="Perkins V."/>
            <person name="Vignola S."/>
            <person name="Lessard M.H."/>
            <person name="Plante P.L."/>
            <person name="Corbeil J."/>
            <person name="Dugat-Bony E."/>
            <person name="Frenette M."/>
            <person name="Labrie S."/>
        </authorList>
    </citation>
    <scope>NUCLEOTIDE SEQUENCE [LARGE SCALE GENOMIC DNA]</scope>
    <source>
        <strain evidence="1 2">LMA-1147</strain>
    </source>
</reference>
<dbReference type="EMBL" id="QVQA01000034">
    <property type="protein sequence ID" value="KAF5099304.1"/>
    <property type="molecule type" value="Genomic_DNA"/>
</dbReference>
<gene>
    <name evidence="1" type="ORF">D0Z00_001708</name>
</gene>
<dbReference type="Proteomes" id="UP000744676">
    <property type="component" value="Unassembled WGS sequence"/>
</dbReference>
<accession>A0ACB6V6A9</accession>
<evidence type="ECO:0000313" key="1">
    <source>
        <dbReference type="EMBL" id="KAF5099304.1"/>
    </source>
</evidence>